<name>A0ABW5B438_9FLAO</name>
<evidence type="ECO:0000256" key="1">
    <source>
        <dbReference type="SAM" id="Phobius"/>
    </source>
</evidence>
<gene>
    <name evidence="2" type="ORF">ACFSJT_20320</name>
</gene>
<reference evidence="3" key="1">
    <citation type="journal article" date="2019" name="Int. J. Syst. Evol. Microbiol.">
        <title>The Global Catalogue of Microorganisms (GCM) 10K type strain sequencing project: providing services to taxonomists for standard genome sequencing and annotation.</title>
        <authorList>
            <consortium name="The Broad Institute Genomics Platform"/>
            <consortium name="The Broad Institute Genome Sequencing Center for Infectious Disease"/>
            <person name="Wu L."/>
            <person name="Ma J."/>
        </authorList>
    </citation>
    <scope>NUCLEOTIDE SEQUENCE [LARGE SCALE GENOMIC DNA]</scope>
    <source>
        <strain evidence="3">DT92</strain>
    </source>
</reference>
<organism evidence="2 3">
    <name type="scientific">Aquimarina celericrescens</name>
    <dbReference type="NCBI Taxonomy" id="1964542"/>
    <lineage>
        <taxon>Bacteria</taxon>
        <taxon>Pseudomonadati</taxon>
        <taxon>Bacteroidota</taxon>
        <taxon>Flavobacteriia</taxon>
        <taxon>Flavobacteriales</taxon>
        <taxon>Flavobacteriaceae</taxon>
        <taxon>Aquimarina</taxon>
    </lineage>
</organism>
<keyword evidence="1" id="KW-1133">Transmembrane helix</keyword>
<comment type="caution">
    <text evidence="2">The sequence shown here is derived from an EMBL/GenBank/DDBJ whole genome shotgun (WGS) entry which is preliminary data.</text>
</comment>
<evidence type="ECO:0000313" key="3">
    <source>
        <dbReference type="Proteomes" id="UP001597344"/>
    </source>
</evidence>
<evidence type="ECO:0008006" key="4">
    <source>
        <dbReference type="Google" id="ProtNLM"/>
    </source>
</evidence>
<proteinExistence type="predicted"/>
<accession>A0ABW5B438</accession>
<keyword evidence="1" id="KW-0472">Membrane</keyword>
<keyword evidence="3" id="KW-1185">Reference proteome</keyword>
<evidence type="ECO:0000313" key="2">
    <source>
        <dbReference type="EMBL" id="MFD2189157.1"/>
    </source>
</evidence>
<dbReference type="Proteomes" id="UP001597344">
    <property type="component" value="Unassembled WGS sequence"/>
</dbReference>
<sequence length="142" mass="16715">MNEITERKSWWNRNRKWISLFIIILIPIVTFFSLTGDATFRYGSAHMQPGLIKNAYEMANKNEIVSQKLGQLSEYNFLRLIEGDVLYDNNGNTVYITVNLLGTKKKGKLDIYAHQNGEKWEYQKVIVRIKKPRKETIKIFEK</sequence>
<dbReference type="RefSeq" id="WP_378322197.1">
    <property type="nucleotide sequence ID" value="NZ_JBHUHY010000034.1"/>
</dbReference>
<dbReference type="EMBL" id="JBHUHY010000034">
    <property type="protein sequence ID" value="MFD2189157.1"/>
    <property type="molecule type" value="Genomic_DNA"/>
</dbReference>
<keyword evidence="1" id="KW-0812">Transmembrane</keyword>
<protein>
    <recommendedName>
        <fullName evidence="4">Cytochrome oxidase complex assembly protein 1</fullName>
    </recommendedName>
</protein>
<feature type="transmembrane region" description="Helical" evidence="1">
    <location>
        <begin position="17"/>
        <end position="34"/>
    </location>
</feature>